<proteinExistence type="predicted"/>
<protein>
    <recommendedName>
        <fullName evidence="2">RsbT co-antagonist protein RsbRD N-terminal domain-containing protein</fullName>
    </recommendedName>
</protein>
<dbReference type="RefSeq" id="WP_351974553.1">
    <property type="nucleotide sequence ID" value="NZ_JBEPBX010000001.1"/>
</dbReference>
<dbReference type="Proteomes" id="UP001445472">
    <property type="component" value="Unassembled WGS sequence"/>
</dbReference>
<accession>A0ABV1UMQ4</accession>
<reference evidence="3 4" key="1">
    <citation type="submission" date="2024-06" db="EMBL/GenBank/DDBJ databases">
        <title>The Natural Products Discovery Center: Release of the First 8490 Sequenced Strains for Exploring Actinobacteria Biosynthetic Diversity.</title>
        <authorList>
            <person name="Kalkreuter E."/>
            <person name="Kautsar S.A."/>
            <person name="Yang D."/>
            <person name="Bader C.D."/>
            <person name="Teijaro C.N."/>
            <person name="Fluegel L."/>
            <person name="Davis C.M."/>
            <person name="Simpson J.R."/>
            <person name="Lauterbach L."/>
            <person name="Steele A.D."/>
            <person name="Gui C."/>
            <person name="Meng S."/>
            <person name="Li G."/>
            <person name="Viehrig K."/>
            <person name="Ye F."/>
            <person name="Su P."/>
            <person name="Kiefer A.F."/>
            <person name="Nichols A."/>
            <person name="Cepeda A.J."/>
            <person name="Yan W."/>
            <person name="Fan B."/>
            <person name="Jiang Y."/>
            <person name="Adhikari A."/>
            <person name="Zheng C.-J."/>
            <person name="Schuster L."/>
            <person name="Cowan T.M."/>
            <person name="Smanski M.J."/>
            <person name="Chevrette M.G."/>
            <person name="De Carvalho L.P.S."/>
            <person name="Shen B."/>
        </authorList>
    </citation>
    <scope>NUCLEOTIDE SEQUENCE [LARGE SCALE GENOMIC DNA]</scope>
    <source>
        <strain evidence="3 4">NPDC000837</strain>
    </source>
</reference>
<keyword evidence="4" id="KW-1185">Reference proteome</keyword>
<evidence type="ECO:0000256" key="1">
    <source>
        <dbReference type="SAM" id="MobiDB-lite"/>
    </source>
</evidence>
<organism evidence="3 4">
    <name type="scientific">Streptomyces xantholiticus</name>
    <dbReference type="NCBI Taxonomy" id="68285"/>
    <lineage>
        <taxon>Bacteria</taxon>
        <taxon>Bacillati</taxon>
        <taxon>Actinomycetota</taxon>
        <taxon>Actinomycetes</taxon>
        <taxon>Kitasatosporales</taxon>
        <taxon>Streptomycetaceae</taxon>
        <taxon>Streptomyces</taxon>
    </lineage>
</organism>
<evidence type="ECO:0000313" key="4">
    <source>
        <dbReference type="Proteomes" id="UP001445472"/>
    </source>
</evidence>
<gene>
    <name evidence="3" type="ORF">ABT276_01380</name>
</gene>
<sequence>MHNAHPARDSEPSSGGRRADDAGAQASEELRAVVRDCLDDADDLVSRYVAQVSTFDDDQGNVPDEDLRETARACFELLLRLAGGPPVSDELRAVPERLGRRRARKGDAAAARLTPARRNH</sequence>
<feature type="region of interest" description="Disordered" evidence="1">
    <location>
        <begin position="99"/>
        <end position="120"/>
    </location>
</feature>
<feature type="compositionally biased region" description="Basic and acidic residues" evidence="1">
    <location>
        <begin position="1"/>
        <end position="21"/>
    </location>
</feature>
<evidence type="ECO:0000259" key="2">
    <source>
        <dbReference type="Pfam" id="PF14361"/>
    </source>
</evidence>
<name>A0ABV1UMQ4_9ACTN</name>
<feature type="domain" description="RsbT co-antagonist protein RsbRD N-terminal" evidence="2">
    <location>
        <begin position="41"/>
        <end position="106"/>
    </location>
</feature>
<evidence type="ECO:0000313" key="3">
    <source>
        <dbReference type="EMBL" id="MER6612075.1"/>
    </source>
</evidence>
<dbReference type="EMBL" id="JBEPBX010000001">
    <property type="protein sequence ID" value="MER6612075.1"/>
    <property type="molecule type" value="Genomic_DNA"/>
</dbReference>
<comment type="caution">
    <text evidence="3">The sequence shown here is derived from an EMBL/GenBank/DDBJ whole genome shotgun (WGS) entry which is preliminary data.</text>
</comment>
<feature type="region of interest" description="Disordered" evidence="1">
    <location>
        <begin position="1"/>
        <end position="26"/>
    </location>
</feature>
<dbReference type="InterPro" id="IPR025751">
    <property type="entry name" value="RsbRD_N_dom"/>
</dbReference>
<dbReference type="Pfam" id="PF14361">
    <property type="entry name" value="RsbRD_N"/>
    <property type="match status" value="1"/>
</dbReference>